<keyword evidence="3" id="KW-1185">Reference proteome</keyword>
<sequence length="228" mass="25917">MAKITGLEVENADVKAKYDKAMNEVMKLRAELKSRIEKLEKGRTDTVAENARRDNAIAELKAEVVKLRDNNEEGKQKTQDISSGEIVNKPSSVVAQLDNVSELRNDQSHVISENSESLEEIVTNLSRSICISPKIEVNTLAKSLTSGPNVSEAQVRRQDLDSAKKTLEQYPTLYYEYSSENFDYYRITNETLCSLYKLNHEDEEGIEGKYKNETYYIKCEAFEISTII</sequence>
<keyword evidence="1" id="KW-0175">Coiled coil</keyword>
<evidence type="ECO:0000256" key="1">
    <source>
        <dbReference type="SAM" id="Coils"/>
    </source>
</evidence>
<dbReference type="Proteomes" id="UP000789831">
    <property type="component" value="Unassembled WGS sequence"/>
</dbReference>
<reference evidence="2" key="1">
    <citation type="submission" date="2021-06" db="EMBL/GenBank/DDBJ databases">
        <authorList>
            <person name="Kallberg Y."/>
            <person name="Tangrot J."/>
            <person name="Rosling A."/>
        </authorList>
    </citation>
    <scope>NUCLEOTIDE SEQUENCE</scope>
    <source>
        <strain evidence="2">MT106</strain>
    </source>
</reference>
<dbReference type="EMBL" id="CAJVPL010000562">
    <property type="protein sequence ID" value="CAG8509827.1"/>
    <property type="molecule type" value="Genomic_DNA"/>
</dbReference>
<feature type="coiled-coil region" evidence="1">
    <location>
        <begin position="4"/>
        <end position="77"/>
    </location>
</feature>
<proteinExistence type="predicted"/>
<comment type="caution">
    <text evidence="2">The sequence shown here is derived from an EMBL/GenBank/DDBJ whole genome shotgun (WGS) entry which is preliminary data.</text>
</comment>
<organism evidence="2 3">
    <name type="scientific">Ambispora gerdemannii</name>
    <dbReference type="NCBI Taxonomy" id="144530"/>
    <lineage>
        <taxon>Eukaryota</taxon>
        <taxon>Fungi</taxon>
        <taxon>Fungi incertae sedis</taxon>
        <taxon>Mucoromycota</taxon>
        <taxon>Glomeromycotina</taxon>
        <taxon>Glomeromycetes</taxon>
        <taxon>Archaeosporales</taxon>
        <taxon>Ambisporaceae</taxon>
        <taxon>Ambispora</taxon>
    </lineage>
</organism>
<gene>
    <name evidence="2" type="ORF">AGERDE_LOCUS4683</name>
</gene>
<dbReference type="AlphaFoldDB" id="A0A9N8ZWV0"/>
<protein>
    <submittedName>
        <fullName evidence="2">1863_t:CDS:1</fullName>
    </submittedName>
</protein>
<evidence type="ECO:0000313" key="3">
    <source>
        <dbReference type="Proteomes" id="UP000789831"/>
    </source>
</evidence>
<evidence type="ECO:0000313" key="2">
    <source>
        <dbReference type="EMBL" id="CAG8509827.1"/>
    </source>
</evidence>
<accession>A0A9N8ZWV0</accession>
<name>A0A9N8ZWV0_9GLOM</name>
<dbReference type="OrthoDB" id="2398541at2759"/>